<gene>
    <name evidence="1" type="ORF">LOC68_07075</name>
</gene>
<evidence type="ECO:0000313" key="2">
    <source>
        <dbReference type="Proteomes" id="UP001139103"/>
    </source>
</evidence>
<comment type="caution">
    <text evidence="1">The sequence shown here is derived from an EMBL/GenBank/DDBJ whole genome shotgun (WGS) entry which is preliminary data.</text>
</comment>
<dbReference type="RefSeq" id="WP_230217158.1">
    <property type="nucleotide sequence ID" value="NZ_JAJKFT010000004.1"/>
</dbReference>
<dbReference type="EMBL" id="JAJKFT010000004">
    <property type="protein sequence ID" value="MCC9628152.1"/>
    <property type="molecule type" value="Genomic_DNA"/>
</dbReference>
<evidence type="ECO:0000313" key="1">
    <source>
        <dbReference type="EMBL" id="MCC9628152.1"/>
    </source>
</evidence>
<organism evidence="1 2">
    <name type="scientific">Blastopirellula sediminis</name>
    <dbReference type="NCBI Taxonomy" id="2894196"/>
    <lineage>
        <taxon>Bacteria</taxon>
        <taxon>Pseudomonadati</taxon>
        <taxon>Planctomycetota</taxon>
        <taxon>Planctomycetia</taxon>
        <taxon>Pirellulales</taxon>
        <taxon>Pirellulaceae</taxon>
        <taxon>Blastopirellula</taxon>
    </lineage>
</organism>
<dbReference type="AlphaFoldDB" id="A0A9X1SFU4"/>
<proteinExistence type="predicted"/>
<sequence length="168" mass="18501">MDLVPTTDATFLTTVARWIDADGEVFIVVRYPNQGGATSYEHFTTPTSFTDRLRDLRPATSVVILRGFHLPLRGVVDDVFISQAIEQIPDGTEWVVVGQTPVQYGTASWLPDTNGDTHVELEEALRDPGYFGKPVIAGLLPSWWESDCDTIISAFVPNEDGSIEPAAY</sequence>
<protein>
    <submittedName>
        <fullName evidence="1">Uncharacterized protein</fullName>
    </submittedName>
</protein>
<name>A0A9X1SFU4_9BACT</name>
<reference evidence="1" key="1">
    <citation type="submission" date="2021-11" db="EMBL/GenBank/DDBJ databases">
        <title>Genome sequence.</title>
        <authorList>
            <person name="Sun Q."/>
        </authorList>
    </citation>
    <scope>NUCLEOTIDE SEQUENCE</scope>
    <source>
        <strain evidence="1">JC732</strain>
    </source>
</reference>
<dbReference type="Proteomes" id="UP001139103">
    <property type="component" value="Unassembled WGS sequence"/>
</dbReference>
<keyword evidence="2" id="KW-1185">Reference proteome</keyword>
<accession>A0A9X1SFU4</accession>